<keyword evidence="2" id="KW-0282">Flagellum</keyword>
<reference evidence="2 3" key="1">
    <citation type="submission" date="2014-07" db="EMBL/GenBank/DDBJ databases">
        <title>Biosystematic studies on Modestobacter strains isolated from extreme hyper-arid desert soil and from historic building.</title>
        <authorList>
            <person name="Bukarasam K."/>
            <person name="Bull A."/>
            <person name="Girard G."/>
            <person name="van Wezel G."/>
            <person name="Goodfellow M."/>
        </authorList>
    </citation>
    <scope>NUCLEOTIDE SEQUENCE [LARGE SCALE GENOMIC DNA]</scope>
    <source>
        <strain evidence="2 3">KNN45-2b</strain>
    </source>
</reference>
<comment type="caution">
    <text evidence="2">The sequence shown here is derived from an EMBL/GenBank/DDBJ whole genome shotgun (WGS) entry which is preliminary data.</text>
</comment>
<protein>
    <submittedName>
        <fullName evidence="2">Flagellar protein FlbD</fullName>
    </submittedName>
</protein>
<dbReference type="STRING" id="1522368.IN07_13020"/>
<organism evidence="2 3">
    <name type="scientific">Modestobacter caceresii</name>
    <dbReference type="NCBI Taxonomy" id="1522368"/>
    <lineage>
        <taxon>Bacteria</taxon>
        <taxon>Bacillati</taxon>
        <taxon>Actinomycetota</taxon>
        <taxon>Actinomycetes</taxon>
        <taxon>Geodermatophilales</taxon>
        <taxon>Geodermatophilaceae</taxon>
        <taxon>Modestobacter</taxon>
    </lineage>
</organism>
<proteinExistence type="predicted"/>
<dbReference type="OrthoDB" id="9799862at2"/>
<name>A0A098Y5U3_9ACTN</name>
<dbReference type="Proteomes" id="UP000029713">
    <property type="component" value="Unassembled WGS sequence"/>
</dbReference>
<evidence type="ECO:0000256" key="1">
    <source>
        <dbReference type="SAM" id="MobiDB-lite"/>
    </source>
</evidence>
<feature type="region of interest" description="Disordered" evidence="1">
    <location>
        <begin position="73"/>
        <end position="95"/>
    </location>
</feature>
<dbReference type="PANTHER" id="PTHR39185:SF1">
    <property type="entry name" value="SWARMING MOTILITY PROTEIN SWRD"/>
    <property type="match status" value="1"/>
</dbReference>
<dbReference type="EMBL" id="JPMX01000055">
    <property type="protein sequence ID" value="KGH46253.1"/>
    <property type="molecule type" value="Genomic_DNA"/>
</dbReference>
<dbReference type="InterPro" id="IPR009384">
    <property type="entry name" value="SwrD-like"/>
</dbReference>
<dbReference type="AlphaFoldDB" id="A0A098Y5U3"/>
<evidence type="ECO:0000313" key="2">
    <source>
        <dbReference type="EMBL" id="KGH46253.1"/>
    </source>
</evidence>
<dbReference type="PANTHER" id="PTHR39185">
    <property type="entry name" value="SWARMING MOTILITY PROTEIN SWRD"/>
    <property type="match status" value="1"/>
</dbReference>
<dbReference type="Pfam" id="PF06289">
    <property type="entry name" value="FlbD"/>
    <property type="match status" value="1"/>
</dbReference>
<keyword evidence="2" id="KW-0969">Cilium</keyword>
<accession>A0A098Y5U3</accession>
<sequence length="95" mass="10988">MIRLTRLNGEHFVLNVELIQRVEGHPDTVITLRDDTKYVVTETVDQVVREVRDYRASIQAVAFQMDRGEYRMPTAHTAKGTEDSSVLPFPSREER</sequence>
<evidence type="ECO:0000313" key="3">
    <source>
        <dbReference type="Proteomes" id="UP000029713"/>
    </source>
</evidence>
<keyword evidence="2" id="KW-0966">Cell projection</keyword>
<gene>
    <name evidence="2" type="ORF">IN07_13020</name>
</gene>
<keyword evidence="3" id="KW-1185">Reference proteome</keyword>
<dbReference type="RefSeq" id="WP_036336264.1">
    <property type="nucleotide sequence ID" value="NZ_JPMX01000055.1"/>
</dbReference>